<feature type="site" description="Transition state stabilizer" evidence="13">
    <location>
        <position position="73"/>
    </location>
</feature>
<dbReference type="Pfam" id="PF00141">
    <property type="entry name" value="peroxidase"/>
    <property type="match status" value="1"/>
</dbReference>
<feature type="binding site" description="axial binding residue" evidence="12">
    <location>
        <position position="199"/>
    </location>
    <ligand>
        <name>heme b</name>
        <dbReference type="ChEBI" id="CHEBI:60344"/>
    </ligand>
    <ligandPart>
        <name>Fe</name>
        <dbReference type="ChEBI" id="CHEBI:18248"/>
    </ligandPart>
</feature>
<keyword evidence="5 15" id="KW-0349">Heme</keyword>
<keyword evidence="15" id="KW-0964">Secreted</keyword>
<feature type="disulfide bond" evidence="14">
    <location>
        <begin position="46"/>
        <end position="123"/>
    </location>
</feature>
<evidence type="ECO:0000256" key="14">
    <source>
        <dbReference type="PIRSR" id="PIRSR600823-5"/>
    </source>
</evidence>
<dbReference type="GO" id="GO:0005576">
    <property type="term" value="C:extracellular region"/>
    <property type="evidence" value="ECO:0007669"/>
    <property type="project" value="UniProtKB-SubCell"/>
</dbReference>
<dbReference type="InterPro" id="IPR010255">
    <property type="entry name" value="Haem_peroxidase_sf"/>
</dbReference>
<keyword evidence="12 15" id="KW-0106">Calcium</keyword>
<protein>
    <recommendedName>
        <fullName evidence="3 15">Peroxidase</fullName>
        <ecNumber evidence="3 15">1.11.1.7</ecNumber>
    </recommendedName>
</protein>
<evidence type="ECO:0000256" key="12">
    <source>
        <dbReference type="PIRSR" id="PIRSR600823-3"/>
    </source>
</evidence>
<comment type="similarity">
    <text evidence="2">Belongs to the peroxidase family. Ascorbate peroxidase subfamily.</text>
</comment>
<reference evidence="17" key="1">
    <citation type="journal article" date="2013" name="Nat. Biotechnol.">
        <title>Draft genome sequence of chickpea (Cicer arietinum) provides a resource for trait improvement.</title>
        <authorList>
            <person name="Varshney R.K."/>
            <person name="Song C."/>
            <person name="Saxena R.K."/>
            <person name="Azam S."/>
            <person name="Yu S."/>
            <person name="Sharpe A.G."/>
            <person name="Cannon S."/>
            <person name="Baek J."/>
            <person name="Rosen B.D."/>
            <person name="Tar'an B."/>
            <person name="Millan T."/>
            <person name="Zhang X."/>
            <person name="Ramsay L.D."/>
            <person name="Iwata A."/>
            <person name="Wang Y."/>
            <person name="Nelson W."/>
            <person name="Farmer A.D."/>
            <person name="Gaur P.M."/>
            <person name="Soderlund C."/>
            <person name="Penmetsa R.V."/>
            <person name="Xu C."/>
            <person name="Bharti A.K."/>
            <person name="He W."/>
            <person name="Winter P."/>
            <person name="Zhao S."/>
            <person name="Hane J.K."/>
            <person name="Carrasquilla-Garcia N."/>
            <person name="Condie J.A."/>
            <person name="Upadhyaya H.D."/>
            <person name="Luo M.C."/>
            <person name="Thudi M."/>
            <person name="Gowda C.L."/>
            <person name="Singh N.P."/>
            <person name="Lichtenzveig J."/>
            <person name="Gali K.K."/>
            <person name="Rubio J."/>
            <person name="Nadarajan N."/>
            <person name="Dolezel J."/>
            <person name="Bansal K.C."/>
            <person name="Xu X."/>
            <person name="Edwards D."/>
            <person name="Zhang G."/>
            <person name="Kahl G."/>
            <person name="Gil J."/>
            <person name="Singh K.B."/>
            <person name="Datta S.K."/>
            <person name="Jackson S.A."/>
            <person name="Wang J."/>
            <person name="Cook D.R."/>
        </authorList>
    </citation>
    <scope>NUCLEOTIDE SEQUENCE [LARGE SCALE GENOMIC DNA]</scope>
    <source>
        <strain evidence="17">cv. CDC Frontier</strain>
    </source>
</reference>
<evidence type="ECO:0000256" key="4">
    <source>
        <dbReference type="ARBA" id="ARBA00022559"/>
    </source>
</evidence>
<evidence type="ECO:0000256" key="7">
    <source>
        <dbReference type="ARBA" id="ARBA00022729"/>
    </source>
</evidence>
<evidence type="ECO:0000313" key="18">
    <source>
        <dbReference type="RefSeq" id="XP_004486874.1"/>
    </source>
</evidence>
<dbReference type="GO" id="GO:0006979">
    <property type="term" value="P:response to oxidative stress"/>
    <property type="evidence" value="ECO:0007669"/>
    <property type="project" value="UniProtKB-UniRule"/>
</dbReference>
<keyword evidence="10 14" id="KW-1015">Disulfide bond</keyword>
<evidence type="ECO:0000256" key="11">
    <source>
        <dbReference type="PIRSR" id="PIRSR600823-2"/>
    </source>
</evidence>
<dbReference type="PROSITE" id="PS00435">
    <property type="entry name" value="PEROXIDASE_1"/>
    <property type="match status" value="1"/>
</dbReference>
<reference evidence="18" key="2">
    <citation type="submission" date="2025-08" db="UniProtKB">
        <authorList>
            <consortium name="RefSeq"/>
        </authorList>
    </citation>
    <scope>IDENTIFICATION</scope>
    <source>
        <tissue evidence="18">Etiolated seedlings</tissue>
    </source>
</reference>
<dbReference type="InterPro" id="IPR000823">
    <property type="entry name" value="Peroxidase_pln"/>
</dbReference>
<keyword evidence="17" id="KW-1185">Reference proteome</keyword>
<dbReference type="SUPFAM" id="SSF48113">
    <property type="entry name" value="Heme-dependent peroxidases"/>
    <property type="match status" value="1"/>
</dbReference>
<dbReference type="eggNOG" id="ENOG502QRTQ">
    <property type="taxonomic scope" value="Eukaryota"/>
</dbReference>
<evidence type="ECO:0000256" key="9">
    <source>
        <dbReference type="ARBA" id="ARBA00023004"/>
    </source>
</evidence>
<organism evidence="17 18">
    <name type="scientific">Cicer arietinum</name>
    <name type="common">Chickpea</name>
    <name type="synonym">Garbanzo</name>
    <dbReference type="NCBI Taxonomy" id="3827"/>
    <lineage>
        <taxon>Eukaryota</taxon>
        <taxon>Viridiplantae</taxon>
        <taxon>Streptophyta</taxon>
        <taxon>Embryophyta</taxon>
        <taxon>Tracheophyta</taxon>
        <taxon>Spermatophyta</taxon>
        <taxon>Magnoliopsida</taxon>
        <taxon>eudicotyledons</taxon>
        <taxon>Gunneridae</taxon>
        <taxon>Pentapetalae</taxon>
        <taxon>rosids</taxon>
        <taxon>fabids</taxon>
        <taxon>Fabales</taxon>
        <taxon>Fabaceae</taxon>
        <taxon>Papilionoideae</taxon>
        <taxon>50 kb inversion clade</taxon>
        <taxon>NPAAA clade</taxon>
        <taxon>Hologalegina</taxon>
        <taxon>IRL clade</taxon>
        <taxon>Cicereae</taxon>
        <taxon>Cicer</taxon>
    </lineage>
</organism>
<evidence type="ECO:0000256" key="5">
    <source>
        <dbReference type="ARBA" id="ARBA00022617"/>
    </source>
</evidence>
<dbReference type="GO" id="GO:0046872">
    <property type="term" value="F:metal ion binding"/>
    <property type="evidence" value="ECO:0007669"/>
    <property type="project" value="UniProtKB-UniRule"/>
</dbReference>
<evidence type="ECO:0000256" key="10">
    <source>
        <dbReference type="ARBA" id="ARBA00023157"/>
    </source>
</evidence>
<dbReference type="FunFam" id="1.10.420.10:FF:000007">
    <property type="entry name" value="Peroxidase"/>
    <property type="match status" value="1"/>
</dbReference>
<feature type="domain" description="Plant heme peroxidase family profile" evidence="16">
    <location>
        <begin position="34"/>
        <end position="338"/>
    </location>
</feature>
<evidence type="ECO:0000256" key="13">
    <source>
        <dbReference type="PIRSR" id="PIRSR600823-4"/>
    </source>
</evidence>
<feature type="binding site" evidence="12">
    <location>
        <position position="81"/>
    </location>
    <ligand>
        <name>Ca(2+)</name>
        <dbReference type="ChEBI" id="CHEBI:29108"/>
        <label>1</label>
    </ligand>
</feature>
<dbReference type="InterPro" id="IPR019793">
    <property type="entry name" value="Peroxidases_heam-ligand_BS"/>
</dbReference>
<dbReference type="AlphaFoldDB" id="A0A1S2XBP4"/>
<feature type="binding site" evidence="12">
    <location>
        <position position="85"/>
    </location>
    <ligand>
        <name>Ca(2+)</name>
        <dbReference type="ChEBI" id="CHEBI:29108"/>
        <label>1</label>
    </ligand>
</feature>
<dbReference type="EC" id="1.11.1.7" evidence="3 15"/>
<evidence type="ECO:0000256" key="3">
    <source>
        <dbReference type="ARBA" id="ARBA00012313"/>
    </source>
</evidence>
<dbReference type="GO" id="GO:0140825">
    <property type="term" value="F:lactoperoxidase activity"/>
    <property type="evidence" value="ECO:0007669"/>
    <property type="project" value="UniProtKB-EC"/>
</dbReference>
<feature type="binding site" evidence="12">
    <location>
        <position position="78"/>
    </location>
    <ligand>
        <name>Ca(2+)</name>
        <dbReference type="ChEBI" id="CHEBI:29108"/>
        <label>1</label>
    </ligand>
</feature>
<dbReference type="InterPro" id="IPR033905">
    <property type="entry name" value="Secretory_peroxidase"/>
</dbReference>
<evidence type="ECO:0000256" key="1">
    <source>
        <dbReference type="ARBA" id="ARBA00000189"/>
    </source>
</evidence>
<gene>
    <name evidence="18" type="primary">LOC101497448</name>
</gene>
<evidence type="ECO:0000256" key="2">
    <source>
        <dbReference type="ARBA" id="ARBA00006873"/>
    </source>
</evidence>
<dbReference type="PANTHER" id="PTHR31235">
    <property type="entry name" value="PEROXIDASE 25-RELATED"/>
    <property type="match status" value="1"/>
</dbReference>
<comment type="subcellular location">
    <subcellularLocation>
        <location evidence="15">Secreted</location>
    </subcellularLocation>
</comment>
<proteinExistence type="inferred from homology"/>
<feature type="binding site" evidence="12">
    <location>
        <position position="87"/>
    </location>
    <ligand>
        <name>Ca(2+)</name>
        <dbReference type="ChEBI" id="CHEBI:29108"/>
        <label>1</label>
    </ligand>
</feature>
<dbReference type="STRING" id="3827.A0A1S2XBP4"/>
<feature type="binding site" evidence="12">
    <location>
        <position position="97"/>
    </location>
    <ligand>
        <name>Ca(2+)</name>
        <dbReference type="ChEBI" id="CHEBI:29108"/>
        <label>1</label>
    </ligand>
</feature>
<name>A0A1S2XBP4_CICAR</name>
<dbReference type="Proteomes" id="UP000087171">
    <property type="component" value="Chromosome Ca1"/>
</dbReference>
<dbReference type="CDD" id="cd00693">
    <property type="entry name" value="secretory_peroxidase"/>
    <property type="match status" value="1"/>
</dbReference>
<evidence type="ECO:0000259" key="16">
    <source>
        <dbReference type="PROSITE" id="PS50873"/>
    </source>
</evidence>
<dbReference type="GO" id="GO:0042744">
    <property type="term" value="P:hydrogen peroxide catabolic process"/>
    <property type="evidence" value="ECO:0007669"/>
    <property type="project" value="UniProtKB-KW"/>
</dbReference>
<keyword evidence="7 15" id="KW-0732">Signal</keyword>
<feature type="binding site" evidence="11">
    <location>
        <position position="169"/>
    </location>
    <ligand>
        <name>substrate</name>
    </ligand>
</feature>
<keyword evidence="15" id="KW-0376">Hydrogen peroxide</keyword>
<dbReference type="PRINTS" id="PR00461">
    <property type="entry name" value="PLPEROXIDASE"/>
</dbReference>
<dbReference type="PRINTS" id="PR00458">
    <property type="entry name" value="PEROXIDASE"/>
</dbReference>
<feature type="disulfide bond" evidence="14">
    <location>
        <begin position="206"/>
        <end position="238"/>
    </location>
</feature>
<feature type="disulfide bond" evidence="14">
    <location>
        <begin position="79"/>
        <end position="84"/>
    </location>
</feature>
<evidence type="ECO:0000313" key="17">
    <source>
        <dbReference type="Proteomes" id="UP000087171"/>
    </source>
</evidence>
<evidence type="ECO:0000256" key="15">
    <source>
        <dbReference type="RuleBase" id="RU362060"/>
    </source>
</evidence>
<keyword evidence="4 15" id="KW-0575">Peroxidase</keyword>
<dbReference type="GeneID" id="101497448"/>
<feature type="chain" id="PRO_5010002574" description="Peroxidase" evidence="15">
    <location>
        <begin position="24"/>
        <end position="339"/>
    </location>
</feature>
<dbReference type="RefSeq" id="XP_004486874.1">
    <property type="nucleotide sequence ID" value="XM_004486817.3"/>
</dbReference>
<feature type="signal peptide" evidence="15">
    <location>
        <begin position="1"/>
        <end position="23"/>
    </location>
</feature>
<dbReference type="GO" id="GO:0020037">
    <property type="term" value="F:heme binding"/>
    <property type="evidence" value="ECO:0007669"/>
    <property type="project" value="UniProtKB-UniRule"/>
</dbReference>
<comment type="cofactor">
    <cofactor evidence="12 15">
        <name>heme b</name>
        <dbReference type="ChEBI" id="CHEBI:60344"/>
    </cofactor>
    <text evidence="12 15">Binds 1 heme b (iron(II)-protoporphyrin IX) group per subunit.</text>
</comment>
<comment type="similarity">
    <text evidence="15">Belongs to the peroxidase family. Classical plant (class III) peroxidase subfamily.</text>
</comment>
<keyword evidence="9 12" id="KW-0408">Iron</keyword>
<comment type="cofactor">
    <cofactor evidence="12 15">
        <name>Ca(2+)</name>
        <dbReference type="ChEBI" id="CHEBI:29108"/>
    </cofactor>
    <text evidence="12 15">Binds 2 calcium ions per subunit.</text>
</comment>
<dbReference type="OrthoDB" id="2113341at2759"/>
<evidence type="ECO:0000256" key="8">
    <source>
        <dbReference type="ARBA" id="ARBA00023002"/>
    </source>
</evidence>
<feature type="disulfide bond" evidence="14">
    <location>
        <begin position="129"/>
        <end position="334"/>
    </location>
</feature>
<accession>A0A1S2XBP4</accession>
<dbReference type="KEGG" id="cam:101497448"/>
<dbReference type="InterPro" id="IPR002016">
    <property type="entry name" value="Haem_peroxidase"/>
</dbReference>
<keyword evidence="8 15" id="KW-0560">Oxidoreductase</keyword>
<evidence type="ECO:0000256" key="6">
    <source>
        <dbReference type="ARBA" id="ARBA00022723"/>
    </source>
</evidence>
<comment type="function">
    <text evidence="15">Removal of H(2)O(2), oxidation of toxic reductants, biosynthesis and degradation of lignin, suberization, auxin catabolism, response to environmental stresses such as wounding, pathogen attack and oxidative stress.</text>
</comment>
<dbReference type="Gene3D" id="1.10.520.10">
    <property type="match status" value="1"/>
</dbReference>
<feature type="binding site" evidence="12">
    <location>
        <position position="200"/>
    </location>
    <ligand>
        <name>Ca(2+)</name>
        <dbReference type="ChEBI" id="CHEBI:29108"/>
        <label>2</label>
    </ligand>
</feature>
<sequence>MGRLVFVVFPLIVAFAMLSLCHGMAAAAAPPKPKLQWHYYQVHNTCRDAEQYVRHEVKMFWKSDKSITAKLLRLISSDCFVTGCDASILLDEGPKPEKTALQNRGLGGFVIIDKIKTVLESRCPGIVSCSDILHLATRDAAKMAGAPGYPVFTGRKDGMKSDAALVDLPSPSISWQKALEYFESRGLDVLDMATLLGAHTMGRTHCSHIVDRLYNYSGTGNPDPSMDATFRDTMRGLCPPKTKKGQHDPLVFLNPNSGSNYTFRESYYKRILHREAVLGVDQQLLFGDATKEITDEFADAAGLEDFRRSFAQSMFKMGNIKILTGNQGEIRRNCRFTNK</sequence>
<dbReference type="PaxDb" id="3827-XP_004486874.1"/>
<dbReference type="PROSITE" id="PS50873">
    <property type="entry name" value="PEROXIDASE_4"/>
    <property type="match status" value="1"/>
</dbReference>
<feature type="binding site" evidence="12">
    <location>
        <position position="83"/>
    </location>
    <ligand>
        <name>Ca(2+)</name>
        <dbReference type="ChEBI" id="CHEBI:29108"/>
        <label>1</label>
    </ligand>
</feature>
<keyword evidence="6 12" id="KW-0479">Metal-binding</keyword>
<comment type="catalytic activity">
    <reaction evidence="1 15">
        <text>2 a phenolic donor + H2O2 = 2 a phenolic radical donor + 2 H2O</text>
        <dbReference type="Rhea" id="RHEA:56136"/>
        <dbReference type="ChEBI" id="CHEBI:15377"/>
        <dbReference type="ChEBI" id="CHEBI:16240"/>
        <dbReference type="ChEBI" id="CHEBI:139520"/>
        <dbReference type="ChEBI" id="CHEBI:139521"/>
        <dbReference type="EC" id="1.11.1.7"/>
    </reaction>
</comment>
<dbReference type="Gene3D" id="1.10.420.10">
    <property type="entry name" value="Peroxidase, domain 2"/>
    <property type="match status" value="1"/>
</dbReference>